<name>A0A8S5U5X2_9CAUD</name>
<protein>
    <submittedName>
        <fullName evidence="1">Uncharacterized protein</fullName>
    </submittedName>
</protein>
<sequence>MIKQQFIDRVIGILESENDSNEKQYNIPFIIAPLVQRLNECEEFLKDLQDHDYYINVLDIDDEDCYTNAELQIGFYDNTDGDDYWNYLNFSYTINFRIDERMWGYCQCIEDDKDYDVRYKCCGHGCDWNAPSFSITKHYNCGNYSWNGDEHDYWDFQDKFNNVTLKEKEDLQKKTQIKLLEEQIKDLTEKLHKLQG</sequence>
<reference evidence="1" key="1">
    <citation type="journal article" date="2021" name="Proc. Natl. Acad. Sci. U.S.A.">
        <title>A Catalog of Tens of Thousands of Viruses from Human Metagenomes Reveals Hidden Associations with Chronic Diseases.</title>
        <authorList>
            <person name="Tisza M.J."/>
            <person name="Buck C.B."/>
        </authorList>
    </citation>
    <scope>NUCLEOTIDE SEQUENCE</scope>
    <source>
        <strain evidence="1">CteLh2</strain>
    </source>
</reference>
<evidence type="ECO:0000313" key="1">
    <source>
        <dbReference type="EMBL" id="DAF89844.1"/>
    </source>
</evidence>
<dbReference type="EMBL" id="BK016017">
    <property type="protein sequence ID" value="DAF89844.1"/>
    <property type="molecule type" value="Genomic_DNA"/>
</dbReference>
<accession>A0A8S5U5X2</accession>
<proteinExistence type="predicted"/>
<organism evidence="1">
    <name type="scientific">Siphoviridae sp. cteLh2</name>
    <dbReference type="NCBI Taxonomy" id="2825590"/>
    <lineage>
        <taxon>Viruses</taxon>
        <taxon>Duplodnaviria</taxon>
        <taxon>Heunggongvirae</taxon>
        <taxon>Uroviricota</taxon>
        <taxon>Caudoviricetes</taxon>
    </lineage>
</organism>